<dbReference type="EMBL" id="JAQJZL010000010">
    <property type="protein sequence ID" value="KAJ6035546.1"/>
    <property type="molecule type" value="Genomic_DNA"/>
</dbReference>
<organism evidence="2 3">
    <name type="scientific">Penicillium canescens</name>
    <dbReference type="NCBI Taxonomy" id="5083"/>
    <lineage>
        <taxon>Eukaryota</taxon>
        <taxon>Fungi</taxon>
        <taxon>Dikarya</taxon>
        <taxon>Ascomycota</taxon>
        <taxon>Pezizomycotina</taxon>
        <taxon>Eurotiomycetes</taxon>
        <taxon>Eurotiomycetidae</taxon>
        <taxon>Eurotiales</taxon>
        <taxon>Aspergillaceae</taxon>
        <taxon>Penicillium</taxon>
    </lineage>
</organism>
<name>A0AAD6I9K1_PENCN</name>
<evidence type="ECO:0000313" key="2">
    <source>
        <dbReference type="EMBL" id="KAJ6035546.1"/>
    </source>
</evidence>
<feature type="region of interest" description="Disordered" evidence="1">
    <location>
        <begin position="1"/>
        <end position="139"/>
    </location>
</feature>
<sequence length="139" mass="14866">MESEKRQGTETPASSVDFDMTNIDPRLMRPGPITVVKPSACPSTTDISASSSGCPVTATDSNSADNSARRVTRGTAKAANIEPGPKLESSSQHATRSSRKIRRPEEQPGGQQKGTGRPGQSKASSVRYTPRRSKRLRAQ</sequence>
<reference evidence="2" key="2">
    <citation type="submission" date="2023-01" db="EMBL/GenBank/DDBJ databases">
        <authorList>
            <person name="Petersen C."/>
        </authorList>
    </citation>
    <scope>NUCLEOTIDE SEQUENCE</scope>
    <source>
        <strain evidence="2">IBT 15450</strain>
    </source>
</reference>
<feature type="compositionally biased region" description="Polar residues" evidence="1">
    <location>
        <begin position="41"/>
        <end position="66"/>
    </location>
</feature>
<reference evidence="2" key="1">
    <citation type="journal article" date="2023" name="IMA Fungus">
        <title>Comparative genomic study of the Penicillium genus elucidates a diverse pangenome and 15 lateral gene transfer events.</title>
        <authorList>
            <person name="Petersen C."/>
            <person name="Sorensen T."/>
            <person name="Nielsen M.R."/>
            <person name="Sondergaard T.E."/>
            <person name="Sorensen J.L."/>
            <person name="Fitzpatrick D.A."/>
            <person name="Frisvad J.C."/>
            <person name="Nielsen K.L."/>
        </authorList>
    </citation>
    <scope>NUCLEOTIDE SEQUENCE</scope>
    <source>
        <strain evidence="2">IBT 15450</strain>
    </source>
</reference>
<dbReference type="AlphaFoldDB" id="A0AAD6I9K1"/>
<dbReference type="Proteomes" id="UP001219568">
    <property type="component" value="Unassembled WGS sequence"/>
</dbReference>
<evidence type="ECO:0000313" key="3">
    <source>
        <dbReference type="Proteomes" id="UP001219568"/>
    </source>
</evidence>
<gene>
    <name evidence="2" type="ORF">N7460_009721</name>
</gene>
<proteinExistence type="predicted"/>
<protein>
    <submittedName>
        <fullName evidence="2">Uncharacterized protein</fullName>
    </submittedName>
</protein>
<feature type="compositionally biased region" description="Basic residues" evidence="1">
    <location>
        <begin position="129"/>
        <end position="139"/>
    </location>
</feature>
<keyword evidence="3" id="KW-1185">Reference proteome</keyword>
<comment type="caution">
    <text evidence="2">The sequence shown here is derived from an EMBL/GenBank/DDBJ whole genome shotgun (WGS) entry which is preliminary data.</text>
</comment>
<evidence type="ECO:0000256" key="1">
    <source>
        <dbReference type="SAM" id="MobiDB-lite"/>
    </source>
</evidence>
<accession>A0AAD6I9K1</accession>